<gene>
    <name evidence="14 16" type="primary">addB</name>
    <name evidence="16" type="ORF">KQI88_00750</name>
</gene>
<evidence type="ECO:0000256" key="7">
    <source>
        <dbReference type="ARBA" id="ARBA00022806"/>
    </source>
</evidence>
<dbReference type="Pfam" id="PF21445">
    <property type="entry name" value="ADDB_N"/>
    <property type="match status" value="1"/>
</dbReference>
<dbReference type="PROSITE" id="PS51217">
    <property type="entry name" value="UVRD_HELICASE_CTER"/>
    <property type="match status" value="1"/>
</dbReference>
<keyword evidence="11 14" id="KW-0411">Iron-sulfur</keyword>
<evidence type="ECO:0000259" key="15">
    <source>
        <dbReference type="PROSITE" id="PS51217"/>
    </source>
</evidence>
<evidence type="ECO:0000256" key="3">
    <source>
        <dbReference type="ARBA" id="ARBA00022723"/>
    </source>
</evidence>
<keyword evidence="6 14" id="KW-0378">Hydrolase</keyword>
<keyword evidence="5 14" id="KW-0227">DNA damage</keyword>
<comment type="subunit">
    <text evidence="14">Heterodimer of AddA and AddB.</text>
</comment>
<dbReference type="PANTHER" id="PTHR30591">
    <property type="entry name" value="RECBCD ENZYME SUBUNIT RECC"/>
    <property type="match status" value="1"/>
</dbReference>
<dbReference type="InterPro" id="IPR014017">
    <property type="entry name" value="DNA_helicase_UvrD-like_C"/>
</dbReference>
<evidence type="ECO:0000256" key="12">
    <source>
        <dbReference type="ARBA" id="ARBA00023125"/>
    </source>
</evidence>
<comment type="cofactor">
    <cofactor evidence="14">
        <name>[4Fe-4S] cluster</name>
        <dbReference type="ChEBI" id="CHEBI:49883"/>
    </cofactor>
    <text evidence="14">Binds 1 [4Fe-4S] cluster.</text>
</comment>
<comment type="caution">
    <text evidence="16">The sequence shown here is derived from an EMBL/GenBank/DDBJ whole genome shotgun (WGS) entry which is preliminary data.</text>
</comment>
<comment type="miscellaneous">
    <text evidence="14">Despite having conserved helicase domains, this subunit does not have helicase activity.</text>
</comment>
<proteinExistence type="inferred from homology"/>
<organism evidence="16 17">
    <name type="scientific">Alkaliphilus flagellatus</name>
    <dbReference type="NCBI Taxonomy" id="2841507"/>
    <lineage>
        <taxon>Bacteria</taxon>
        <taxon>Bacillati</taxon>
        <taxon>Bacillota</taxon>
        <taxon>Clostridia</taxon>
        <taxon>Peptostreptococcales</taxon>
        <taxon>Natronincolaceae</taxon>
        <taxon>Alkaliphilus</taxon>
    </lineage>
</organism>
<evidence type="ECO:0000256" key="5">
    <source>
        <dbReference type="ARBA" id="ARBA00022763"/>
    </source>
</evidence>
<dbReference type="InterPro" id="IPR038726">
    <property type="entry name" value="PDDEXK_AddAB-type"/>
</dbReference>
<keyword evidence="17" id="KW-1185">Reference proteome</keyword>
<evidence type="ECO:0000256" key="1">
    <source>
        <dbReference type="ARBA" id="ARBA00022485"/>
    </source>
</evidence>
<keyword evidence="8 14" id="KW-0269">Exonuclease</keyword>
<dbReference type="Proteomes" id="UP000779508">
    <property type="component" value="Unassembled WGS sequence"/>
</dbReference>
<reference evidence="16 17" key="1">
    <citation type="submission" date="2021-06" db="EMBL/GenBank/DDBJ databases">
        <authorList>
            <person name="Sun Q."/>
            <person name="Li D."/>
        </authorList>
    </citation>
    <scope>NUCLEOTIDE SEQUENCE [LARGE SCALE GENOMIC DNA]</scope>
    <source>
        <strain evidence="16 17">MSJ-5</strain>
    </source>
</reference>
<keyword evidence="7 14" id="KW-0347">Helicase</keyword>
<protein>
    <recommendedName>
        <fullName evidence="14">ATP-dependent helicase/deoxyribonuclease subunit B</fullName>
        <ecNumber evidence="14">3.1.-.-</ecNumber>
    </recommendedName>
    <alternativeName>
        <fullName evidence="14">ATP-dependent helicase/nuclease subunit AddB</fullName>
    </alternativeName>
</protein>
<comment type="similarity">
    <text evidence="14">Belongs to the helicase family. AddB/RexB type 1 subfamily.</text>
</comment>
<evidence type="ECO:0000256" key="6">
    <source>
        <dbReference type="ARBA" id="ARBA00022801"/>
    </source>
</evidence>
<evidence type="ECO:0000256" key="11">
    <source>
        <dbReference type="ARBA" id="ARBA00023014"/>
    </source>
</evidence>
<keyword evidence="13 14" id="KW-0234">DNA repair</keyword>
<evidence type="ECO:0000313" key="16">
    <source>
        <dbReference type="EMBL" id="MBU5674943.1"/>
    </source>
</evidence>
<dbReference type="HAMAP" id="MF_01452">
    <property type="entry name" value="AddB_type1"/>
    <property type="match status" value="1"/>
</dbReference>
<evidence type="ECO:0000313" key="17">
    <source>
        <dbReference type="Proteomes" id="UP000779508"/>
    </source>
</evidence>
<evidence type="ECO:0000256" key="2">
    <source>
        <dbReference type="ARBA" id="ARBA00022722"/>
    </source>
</evidence>
<evidence type="ECO:0000256" key="4">
    <source>
        <dbReference type="ARBA" id="ARBA00022741"/>
    </source>
</evidence>
<sequence length="1132" mass="132519">MAIRYIFGRAGRGKSYLALEEIKERLQEEGDNKLFLFVPEQFTLQAERDLIGKQELKGIMRAEVLSFTRLAHRVFSEVGGITRVLINDLGKNMILRKIADESSKDLSIYKSIAKQDGFIEKLSELICEMKQHDITPIELTMELNEMEEDTILRRKLEDITLLYQRFNNYLKGRYVDNEDHVDLLIENIERVQFLEGAEIWIDGFQTFTPQIFRVIEKLAEKVKNITITFTMELNSKEKDKDLFHINQKTYLKIKTIAQKLRLEEEIINLDITERQVLPKVKEIEHIERELYSYPYKQYTDEIVNLEVFAGSNLYSEMENVAAQIIHLVRNRGYRWKDIALVSGGLDQYSMILKRVFEEYNIPYFMDEKRSIMNNPMIELILSSIEILARGYQYEDVFRFLKTGFSDLTKDEVEELENYVLQYGIKGRAYSEAFTKGDEEKLEKYNELRERFISNFTKFEKKIYRKKKVGDITKALFEFMKDLNIEEKLDSWIEELREQKYFEYVNENTQIWNKIMEIFDQLTEILAEESTTLKEYGRILEAGFSACEVGVIPSTIDQVLVGSIERSKSHDIKALFVVGVNDGILPSGKEDGGILLDHERESLEKKGLPIGTTLETSLLEEQFMIYSAFSKPTEYLWISYALADQEGRAMRPSILTDRFKKLFKNLNIKSDVVNTLDRQLHLITTPVSTFKYMTENIRLKMDDKPMEDVWWDVYGWYTDNPKWEERRKLMVKGLFHQNQITYIGEKKARSLYDNPIKSSVSRLERFANCPFSHFVTYGLRPKERKEYELSNPDIGRLFHDSMEQFTKEMMAEQIQWKELTREQSDYLVEKVIDEMAPEFEHGIMLSTHRYKYLVTRLKRISKRAIWTLTEHVKKGEFVPMGHEINFGLDGDIPPIVIELETGEKIYLEGRIDRVDILNDEEGNYVKIIDYKSGSKDFSLSDVYYGFQIQLMVYLDAILSSQSQKHKVEVHPGGIFYFKIDDPMIKTTEKAVEEVEKEINKKLKMRGLVLKDVNIIKKIDEEIGRSSDVIPAGLTKDGEISKTSSALPEEDFKALLKHVRGLIKEIGEEMLKGNVKIEPFKKGEDTSCKYCTYISICQFDNSFHENQYKNVKELKPDEVLEKIKKEGKADEKLD</sequence>
<comment type="cofactor">
    <cofactor evidence="14">
        <name>Mg(2+)</name>
        <dbReference type="ChEBI" id="CHEBI:18420"/>
    </cofactor>
</comment>
<name>A0ABS6FXX8_9FIRM</name>
<feature type="binding site" evidence="14">
    <location>
        <position position="1086"/>
    </location>
    <ligand>
        <name>[4Fe-4S] cluster</name>
        <dbReference type="ChEBI" id="CHEBI:49883"/>
    </ligand>
</feature>
<feature type="binding site" evidence="14">
    <location>
        <position position="1095"/>
    </location>
    <ligand>
        <name>[4Fe-4S] cluster</name>
        <dbReference type="ChEBI" id="CHEBI:49883"/>
    </ligand>
</feature>
<dbReference type="NCBIfam" id="TIGR02773">
    <property type="entry name" value="addB_Gpos"/>
    <property type="match status" value="1"/>
</dbReference>
<keyword evidence="1 14" id="KW-0004">4Fe-4S</keyword>
<feature type="binding site" evidence="14">
    <location>
        <position position="768"/>
    </location>
    <ligand>
        <name>[4Fe-4S] cluster</name>
        <dbReference type="ChEBI" id="CHEBI:49883"/>
    </ligand>
</feature>
<accession>A0ABS6FXX8</accession>
<dbReference type="InterPro" id="IPR049035">
    <property type="entry name" value="ADDB_N"/>
</dbReference>
<keyword evidence="2 14" id="KW-0540">Nuclease</keyword>
<evidence type="ECO:0000256" key="14">
    <source>
        <dbReference type="HAMAP-Rule" id="MF_01452"/>
    </source>
</evidence>
<dbReference type="EMBL" id="JAHLQK010000001">
    <property type="protein sequence ID" value="MBU5674943.1"/>
    <property type="molecule type" value="Genomic_DNA"/>
</dbReference>
<dbReference type="Pfam" id="PF12705">
    <property type="entry name" value="PDDEXK_1"/>
    <property type="match status" value="1"/>
</dbReference>
<evidence type="ECO:0000256" key="9">
    <source>
        <dbReference type="ARBA" id="ARBA00022840"/>
    </source>
</evidence>
<feature type="binding site" evidence="14">
    <location>
        <position position="1089"/>
    </location>
    <ligand>
        <name>[4Fe-4S] cluster</name>
        <dbReference type="ChEBI" id="CHEBI:49883"/>
    </ligand>
</feature>
<evidence type="ECO:0000256" key="8">
    <source>
        <dbReference type="ARBA" id="ARBA00022839"/>
    </source>
</evidence>
<feature type="domain" description="UvrD-like helicase C-terminal" evidence="15">
    <location>
        <begin position="274"/>
        <end position="568"/>
    </location>
</feature>
<keyword evidence="9 14" id="KW-0067">ATP-binding</keyword>
<dbReference type="InterPro" id="IPR014140">
    <property type="entry name" value="DNA_helicase_suAddB"/>
</dbReference>
<keyword evidence="4 14" id="KW-0547">Nucleotide-binding</keyword>
<keyword evidence="3 14" id="KW-0479">Metal-binding</keyword>
<keyword evidence="12 14" id="KW-0238">DNA-binding</keyword>
<dbReference type="PANTHER" id="PTHR30591:SF1">
    <property type="entry name" value="RECBCD ENZYME SUBUNIT RECC"/>
    <property type="match status" value="1"/>
</dbReference>
<dbReference type="GO" id="GO:0004386">
    <property type="term" value="F:helicase activity"/>
    <property type="evidence" value="ECO:0007669"/>
    <property type="project" value="UniProtKB-KW"/>
</dbReference>
<keyword evidence="10 14" id="KW-0408">Iron</keyword>
<dbReference type="EC" id="3.1.-.-" evidence="14"/>
<evidence type="ECO:0000256" key="10">
    <source>
        <dbReference type="ARBA" id="ARBA00023004"/>
    </source>
</evidence>
<dbReference type="RefSeq" id="WP_216414458.1">
    <property type="nucleotide sequence ID" value="NZ_JAHLQK010000001.1"/>
</dbReference>
<evidence type="ECO:0000256" key="13">
    <source>
        <dbReference type="ARBA" id="ARBA00023204"/>
    </source>
</evidence>
<comment type="function">
    <text evidence="14">The heterodimer acts as both an ATP-dependent DNA helicase and an ATP-dependent, dual-direction single-stranded exonuclease. Recognizes the chi site generating a DNA molecule suitable for the initiation of homologous recombination. The AddB subunit has 5' -&gt; 3' nuclease activity but not helicase activity.</text>
</comment>